<protein>
    <submittedName>
        <fullName evidence="1">Uncharacterized protein</fullName>
    </submittedName>
</protein>
<reference evidence="1 2" key="1">
    <citation type="journal article" date="2016" name="Nat. Commun.">
        <title>Ectomycorrhizal ecology is imprinted in the genome of the dominant symbiotic fungus Cenococcum geophilum.</title>
        <authorList>
            <consortium name="DOE Joint Genome Institute"/>
            <person name="Peter M."/>
            <person name="Kohler A."/>
            <person name="Ohm R.A."/>
            <person name="Kuo A."/>
            <person name="Krutzmann J."/>
            <person name="Morin E."/>
            <person name="Arend M."/>
            <person name="Barry K.W."/>
            <person name="Binder M."/>
            <person name="Choi C."/>
            <person name="Clum A."/>
            <person name="Copeland A."/>
            <person name="Grisel N."/>
            <person name="Haridas S."/>
            <person name="Kipfer T."/>
            <person name="LaButti K."/>
            <person name="Lindquist E."/>
            <person name="Lipzen A."/>
            <person name="Maire R."/>
            <person name="Meier B."/>
            <person name="Mihaltcheva S."/>
            <person name="Molinier V."/>
            <person name="Murat C."/>
            <person name="Poggeler S."/>
            <person name="Quandt C.A."/>
            <person name="Sperisen C."/>
            <person name="Tritt A."/>
            <person name="Tisserant E."/>
            <person name="Crous P.W."/>
            <person name="Henrissat B."/>
            <person name="Nehls U."/>
            <person name="Egli S."/>
            <person name="Spatafora J.W."/>
            <person name="Grigoriev I.V."/>
            <person name="Martin F.M."/>
        </authorList>
    </citation>
    <scope>NUCLEOTIDE SEQUENCE [LARGE SCALE GENOMIC DNA]</scope>
    <source>
        <strain evidence="1 2">CBS 207.34</strain>
    </source>
</reference>
<dbReference type="OrthoDB" id="5288318at2759"/>
<accession>A0A8E2ETN4</accession>
<name>A0A8E2ETN4_9PEZI</name>
<evidence type="ECO:0000313" key="1">
    <source>
        <dbReference type="EMBL" id="OCL04645.1"/>
    </source>
</evidence>
<proteinExistence type="predicted"/>
<dbReference type="EMBL" id="KV750463">
    <property type="protein sequence ID" value="OCL04645.1"/>
    <property type="molecule type" value="Genomic_DNA"/>
</dbReference>
<evidence type="ECO:0000313" key="2">
    <source>
        <dbReference type="Proteomes" id="UP000250140"/>
    </source>
</evidence>
<keyword evidence="2" id="KW-1185">Reference proteome</keyword>
<gene>
    <name evidence="1" type="ORF">AOQ84DRAFT_112601</name>
</gene>
<dbReference type="AlphaFoldDB" id="A0A8E2ETN4"/>
<dbReference type="Proteomes" id="UP000250140">
    <property type="component" value="Unassembled WGS sequence"/>
</dbReference>
<organism evidence="1 2">
    <name type="scientific">Glonium stellatum</name>
    <dbReference type="NCBI Taxonomy" id="574774"/>
    <lineage>
        <taxon>Eukaryota</taxon>
        <taxon>Fungi</taxon>
        <taxon>Dikarya</taxon>
        <taxon>Ascomycota</taxon>
        <taxon>Pezizomycotina</taxon>
        <taxon>Dothideomycetes</taxon>
        <taxon>Pleosporomycetidae</taxon>
        <taxon>Gloniales</taxon>
        <taxon>Gloniaceae</taxon>
        <taxon>Glonium</taxon>
    </lineage>
</organism>
<sequence length="68" mass="7540">MVVIVDLDEEVHDPHADPGVPNGFVDLKHQLRHSLTDPRHNEAELTLADDERPNPNINGFSAALSCYP</sequence>